<accession>A0A445N313</accession>
<evidence type="ECO:0000313" key="1">
    <source>
        <dbReference type="EMBL" id="SPD76066.1"/>
    </source>
</evidence>
<proteinExistence type="predicted"/>
<gene>
    <name evidence="1" type="ORF">PITCH_A800013</name>
</gene>
<organism evidence="1">
    <name type="scientific">uncultured Desulfobacterium sp</name>
    <dbReference type="NCBI Taxonomy" id="201089"/>
    <lineage>
        <taxon>Bacteria</taxon>
        <taxon>Pseudomonadati</taxon>
        <taxon>Thermodesulfobacteriota</taxon>
        <taxon>Desulfobacteria</taxon>
        <taxon>Desulfobacterales</taxon>
        <taxon>Desulfobacteriaceae</taxon>
        <taxon>Desulfobacterium</taxon>
        <taxon>environmental samples</taxon>
    </lineage>
</organism>
<dbReference type="EMBL" id="OJIN01000226">
    <property type="protein sequence ID" value="SPD76066.1"/>
    <property type="molecule type" value="Genomic_DNA"/>
</dbReference>
<name>A0A445N313_9BACT</name>
<reference evidence="1" key="1">
    <citation type="submission" date="2018-01" db="EMBL/GenBank/DDBJ databases">
        <authorList>
            <person name="Regsiter A."/>
            <person name="William W."/>
        </authorList>
    </citation>
    <scope>NUCLEOTIDE SEQUENCE</scope>
    <source>
        <strain evidence="1">TRIP AH-1</strain>
    </source>
</reference>
<protein>
    <submittedName>
        <fullName evidence="1">Uncharacterized protein</fullName>
    </submittedName>
</protein>
<sequence length="77" mass="8975">MPLIFYQKMLKKHAVQPDFQHIQISFQKSCHNSIHSEGPEAGRRIIKKVSSILEPGGIILFHEFILEAYYYKPKKSC</sequence>
<dbReference type="AlphaFoldDB" id="A0A445N313"/>